<dbReference type="Gene3D" id="3.90.1150.10">
    <property type="entry name" value="Aspartate Aminotransferase, domain 1"/>
    <property type="match status" value="1"/>
</dbReference>
<evidence type="ECO:0000256" key="4">
    <source>
        <dbReference type="ARBA" id="ARBA00022679"/>
    </source>
</evidence>
<evidence type="ECO:0000256" key="5">
    <source>
        <dbReference type="ARBA" id="ARBA00022898"/>
    </source>
</evidence>
<dbReference type="GO" id="GO:0004760">
    <property type="term" value="F:L-serine-pyruvate transaminase activity"/>
    <property type="evidence" value="ECO:0007669"/>
    <property type="project" value="TreeGrafter"/>
</dbReference>
<dbReference type="InterPro" id="IPR000192">
    <property type="entry name" value="Aminotrans_V_dom"/>
</dbReference>
<comment type="similarity">
    <text evidence="2">Belongs to the class-V pyridoxal-phosphate-dependent aminotransferase family.</text>
</comment>
<dbReference type="Pfam" id="PF00266">
    <property type="entry name" value="Aminotran_5"/>
    <property type="match status" value="1"/>
</dbReference>
<protein>
    <submittedName>
        <fullName evidence="9">Purine catabolism protein pucG</fullName>
    </submittedName>
</protein>
<dbReference type="PANTHER" id="PTHR21152">
    <property type="entry name" value="AMINOTRANSFERASE CLASS V"/>
    <property type="match status" value="1"/>
</dbReference>
<comment type="cofactor">
    <cofactor evidence="1 7">
        <name>pyridoxal 5'-phosphate</name>
        <dbReference type="ChEBI" id="CHEBI:597326"/>
    </cofactor>
</comment>
<dbReference type="InterPro" id="IPR015424">
    <property type="entry name" value="PyrdxlP-dep_Trfase"/>
</dbReference>
<dbReference type="EMBL" id="BAEN01000041">
    <property type="protein sequence ID" value="GAC14756.1"/>
    <property type="molecule type" value="Genomic_DNA"/>
</dbReference>
<dbReference type="RefSeq" id="WP_008844572.1">
    <property type="nucleotide sequence ID" value="NZ_BAEN01000041.1"/>
</dbReference>
<comment type="caution">
    <text evidence="9">The sequence shown here is derived from an EMBL/GenBank/DDBJ whole genome shotgun (WGS) entry which is preliminary data.</text>
</comment>
<feature type="modified residue" description="N6-(pyridoxal phosphate)lysine" evidence="7">
    <location>
        <position position="195"/>
    </location>
</feature>
<feature type="domain" description="Aminotransferase class V" evidence="8">
    <location>
        <begin position="41"/>
        <end position="217"/>
    </location>
</feature>
<dbReference type="PIRSF" id="PIRSF000524">
    <property type="entry name" value="SPT"/>
    <property type="match status" value="1"/>
</dbReference>
<gene>
    <name evidence="9" type="primary">pucG</name>
    <name evidence="9" type="ORF">GLIP_2128</name>
</gene>
<dbReference type="eggNOG" id="COG0075">
    <property type="taxonomic scope" value="Bacteria"/>
</dbReference>
<keyword evidence="5 7" id="KW-0663">Pyridoxal phosphate</keyword>
<dbReference type="STRING" id="1127673.GLIP_2128"/>
<sequence length="407" mass="45136">MSLLNPPPRLLMGPGPINCYPRVLSAMSTQLVGQYDPIMTGYMNEVMSLYRYVFNTNNDATLLIDGTSRAGIEAVLVSCIEPGDDVLVPVFGRFGHLLAEISQRAGANVHTIEAPWGEVFKPEQIEAAIQKIRPKVLALVQGDTSTTMLQPLEDIGEICTRYDVLFYSDATASIGGNPFEADKWKLDAVSVGLQKCLGGPSGSAPITLSDKYVQTVRKRQHVEAGIRNENHMDGLGLRIRSNYFDIPMILDYWGTERLNHHTEATSMLYAARECALQLREESLENSINRHKLHGDAMLAGVQGLNLKPFGDLKHKMNNVVGVHIPEDINGEDIRHTMLHQYNIEIGTSFGPLHGKIWRIGTMGYNARKDAVLHTLQALENTLRRAGHKLQSGLATDMAFDVYTNEEN</sequence>
<dbReference type="GO" id="GO:0008453">
    <property type="term" value="F:alanine-glyoxylate transaminase activity"/>
    <property type="evidence" value="ECO:0007669"/>
    <property type="project" value="TreeGrafter"/>
</dbReference>
<feature type="binding site" evidence="6">
    <location>
        <position position="358"/>
    </location>
    <ligand>
        <name>substrate</name>
    </ligand>
</feature>
<dbReference type="Proteomes" id="UP000006334">
    <property type="component" value="Unassembled WGS sequence"/>
</dbReference>
<keyword evidence="10" id="KW-1185">Reference proteome</keyword>
<evidence type="ECO:0000313" key="9">
    <source>
        <dbReference type="EMBL" id="GAC14756.1"/>
    </source>
</evidence>
<organism evidence="9 10">
    <name type="scientific">Aliiglaciecola lipolytica E3</name>
    <dbReference type="NCBI Taxonomy" id="1127673"/>
    <lineage>
        <taxon>Bacteria</taxon>
        <taxon>Pseudomonadati</taxon>
        <taxon>Pseudomonadota</taxon>
        <taxon>Gammaproteobacteria</taxon>
        <taxon>Alteromonadales</taxon>
        <taxon>Alteromonadaceae</taxon>
        <taxon>Aliiglaciecola</taxon>
    </lineage>
</organism>
<dbReference type="GO" id="GO:0019265">
    <property type="term" value="P:glycine biosynthetic process, by transamination of glyoxylate"/>
    <property type="evidence" value="ECO:0007669"/>
    <property type="project" value="TreeGrafter"/>
</dbReference>
<reference evidence="9 10" key="1">
    <citation type="journal article" date="2017" name="Antonie Van Leeuwenhoek">
        <title>Rhizobium rhizosphaerae sp. nov., a novel species isolated from rice rhizosphere.</title>
        <authorList>
            <person name="Zhao J.J."/>
            <person name="Zhang J."/>
            <person name="Zhang R.J."/>
            <person name="Zhang C.W."/>
            <person name="Yin H.Q."/>
            <person name="Zhang X.X."/>
        </authorList>
    </citation>
    <scope>NUCLEOTIDE SEQUENCE [LARGE SCALE GENOMIC DNA]</scope>
    <source>
        <strain evidence="9 10">E3</strain>
    </source>
</reference>
<dbReference type="SUPFAM" id="SSF53383">
    <property type="entry name" value="PLP-dependent transferases"/>
    <property type="match status" value="1"/>
</dbReference>
<evidence type="ECO:0000256" key="2">
    <source>
        <dbReference type="ARBA" id="ARBA00009236"/>
    </source>
</evidence>
<accession>K6XSV0</accession>
<dbReference type="AlphaFoldDB" id="K6XSV0"/>
<name>K6XSV0_9ALTE</name>
<evidence type="ECO:0000256" key="7">
    <source>
        <dbReference type="PIRSR" id="PIRSR000524-50"/>
    </source>
</evidence>
<evidence type="ECO:0000256" key="1">
    <source>
        <dbReference type="ARBA" id="ARBA00001933"/>
    </source>
</evidence>
<dbReference type="InterPro" id="IPR015422">
    <property type="entry name" value="PyrdxlP-dep_Trfase_small"/>
</dbReference>
<keyword evidence="4" id="KW-0808">Transferase</keyword>
<dbReference type="InterPro" id="IPR024169">
    <property type="entry name" value="SP_NH2Trfase/AEP_transaminase"/>
</dbReference>
<evidence type="ECO:0000259" key="8">
    <source>
        <dbReference type="Pfam" id="PF00266"/>
    </source>
</evidence>
<dbReference type="InterPro" id="IPR015421">
    <property type="entry name" value="PyrdxlP-dep_Trfase_major"/>
</dbReference>
<proteinExistence type="inferred from homology"/>
<evidence type="ECO:0000256" key="3">
    <source>
        <dbReference type="ARBA" id="ARBA00022576"/>
    </source>
</evidence>
<evidence type="ECO:0000256" key="6">
    <source>
        <dbReference type="PIRSR" id="PIRSR000524-1"/>
    </source>
</evidence>
<dbReference type="PANTHER" id="PTHR21152:SF40">
    <property type="entry name" value="ALANINE--GLYOXYLATE AMINOTRANSFERASE"/>
    <property type="match status" value="1"/>
</dbReference>
<keyword evidence="3" id="KW-0032">Aminotransferase</keyword>
<dbReference type="FunFam" id="3.40.640.10:FF:000027">
    <property type="entry name" value="Serine--pyruvate aminotransferase, mitochondrial"/>
    <property type="match status" value="1"/>
</dbReference>
<dbReference type="Gene3D" id="3.40.640.10">
    <property type="entry name" value="Type I PLP-dependent aspartate aminotransferase-like (Major domain)"/>
    <property type="match status" value="1"/>
</dbReference>
<evidence type="ECO:0000313" key="10">
    <source>
        <dbReference type="Proteomes" id="UP000006334"/>
    </source>
</evidence>